<feature type="region of interest" description="Disordered" evidence="1">
    <location>
        <begin position="900"/>
        <end position="937"/>
    </location>
</feature>
<feature type="region of interest" description="Disordered" evidence="1">
    <location>
        <begin position="527"/>
        <end position="582"/>
    </location>
</feature>
<feature type="compositionally biased region" description="Low complexity" evidence="1">
    <location>
        <begin position="845"/>
        <end position="861"/>
    </location>
</feature>
<feature type="compositionally biased region" description="Low complexity" evidence="1">
    <location>
        <begin position="235"/>
        <end position="244"/>
    </location>
</feature>
<sequence>MPDTLSVPLPSGLASVPTTPTSTSTIANNDSSKNSKDNNRSRRQDSSSTSSATHHLSPTFPTAHHSHAQTSTTAATTTTIAQPSPSPSPSSSHSSSHSTVLTTGATAGEGGTETGTAVAVRMDASPIILFTLQYSVAVVQGVTIYILSVVFSILQLVSGQLNDPPPSSSSGSTNSGSGASKKKGVGSGDEGLQQRRQKQRRRRWSGTGSGSGSGTTSPMSTSGLSWAQNLIAHTQQTQAQQSQSIPTETHINAPTGGGGGGTGAGGTLAQRVEVLRFLGSTIANLVGSYARPTTSSSAFSSTGEDIESIPQKRHLVSSMSTGAGGTAAGGGQGGGVEMSYSSRIRRALVKTLSGHAIPLPRSIKRVTFNDTLQFHTTTTNRRQPRARFGDEDDEEEEDEDEEDEDSSPALRFFSGGFGAGVTLSPEEPMSTSPTPSVPLLVPGGGKKVKKNRPPSIMPSARDRRQVQEQDVLEDMAAAAAVQETGAQSSRFSVVSNGRSIPVSTTTMTPGFSTTAGKKLVSTITVALPPLSRPRKQQQQQSQTTTSPVMTIAATSTTTASGSATTTTTTTSMTPTTSYSPANGTSGLASALLSSLMMPASSGPISDVARSFLSPTTLEASAPGLSDSDSSKSSSGGRRGGSRDNLKRTRSAPSKITTFLQQHRLARQQQQQQGRGQMLQGLFSAGEYTSSPRDVSSPLPSDTFVVANANVATETESNTPLASVVHSATASSTTTAAPTVRARQPSTSSTTTLIRPRSLYSIQSTVSSAVAAVIGGEPPPSIPISLTTSMSRSLSPRLEPTTFSPTAAAFSSTAVAFLPMTATATTTFSPTHQRKRSASVDLTNIPSLRLPSSPSTETTSTPGHGSALESPATPTSPGSSGGRSLMYKLTHPQRYKREVELQLQSQHQKDTSSLSSATSSPSASQVALTPLSPTGSTTSIQGILQQETASVSATATTRTVYPFSRSFTDLPASLSYLSDDPHPAHLPPPQSYSSVSVELPSPTTTAFVATAAEIHHPHPLPLTPPSSDKDMIPAAAIRESTTPPISMFFPSPTTQHRTVLVPLPSPALSSSSSPTTTSATAMLSSMKDSLVAQLQRSPSLSPRSVSEDEDEDEDGAGAHTTFAACGFTLATSSSSS</sequence>
<feature type="compositionally biased region" description="Low complexity" evidence="1">
    <location>
        <begin position="910"/>
        <end position="937"/>
    </location>
</feature>
<protein>
    <submittedName>
        <fullName evidence="2">Uncharacterized protein</fullName>
    </submittedName>
</protein>
<feature type="compositionally biased region" description="Low complexity" evidence="1">
    <location>
        <begin position="869"/>
        <end position="883"/>
    </location>
</feature>
<feature type="region of interest" description="Disordered" evidence="1">
    <location>
        <begin position="375"/>
        <end position="464"/>
    </location>
</feature>
<evidence type="ECO:0000256" key="1">
    <source>
        <dbReference type="SAM" id="MobiDB-lite"/>
    </source>
</evidence>
<feature type="compositionally biased region" description="Acidic residues" evidence="1">
    <location>
        <begin position="390"/>
        <end position="406"/>
    </location>
</feature>
<dbReference type="OrthoDB" id="2443435at2759"/>
<organism evidence="2 3">
    <name type="scientific">Linnemannia elongata AG-77</name>
    <dbReference type="NCBI Taxonomy" id="1314771"/>
    <lineage>
        <taxon>Eukaryota</taxon>
        <taxon>Fungi</taxon>
        <taxon>Fungi incertae sedis</taxon>
        <taxon>Mucoromycota</taxon>
        <taxon>Mortierellomycotina</taxon>
        <taxon>Mortierellomycetes</taxon>
        <taxon>Mortierellales</taxon>
        <taxon>Mortierellaceae</taxon>
        <taxon>Linnemannia</taxon>
    </lineage>
</organism>
<feature type="region of interest" description="Disordered" evidence="1">
    <location>
        <begin position="1086"/>
        <end position="1118"/>
    </location>
</feature>
<feature type="compositionally biased region" description="Low complexity" evidence="1">
    <location>
        <begin position="168"/>
        <end position="179"/>
    </location>
</feature>
<feature type="compositionally biased region" description="Low complexity" evidence="1">
    <location>
        <begin position="422"/>
        <end position="441"/>
    </location>
</feature>
<feature type="compositionally biased region" description="Basic and acidic residues" evidence="1">
    <location>
        <begin position="33"/>
        <end position="45"/>
    </location>
</feature>
<feature type="compositionally biased region" description="Gly residues" evidence="1">
    <location>
        <begin position="255"/>
        <end position="265"/>
    </location>
</feature>
<feature type="compositionally biased region" description="Polar residues" evidence="1">
    <location>
        <begin position="1091"/>
        <end position="1103"/>
    </location>
</feature>
<feature type="region of interest" description="Disordered" evidence="1">
    <location>
        <begin position="728"/>
        <end position="750"/>
    </location>
</feature>
<feature type="compositionally biased region" description="Low complexity" evidence="1">
    <location>
        <begin position="625"/>
        <end position="635"/>
    </location>
</feature>
<feature type="region of interest" description="Disordered" evidence="1">
    <location>
        <begin position="161"/>
        <end position="222"/>
    </location>
</feature>
<reference evidence="2 3" key="1">
    <citation type="submission" date="2016-05" db="EMBL/GenBank/DDBJ databases">
        <title>Genome sequencing reveals origins of a unique bacterial endosymbiosis in the earliest lineages of terrestrial Fungi.</title>
        <authorList>
            <consortium name="DOE Joint Genome Institute"/>
            <person name="Uehling J."/>
            <person name="Gryganskyi A."/>
            <person name="Hameed K."/>
            <person name="Tschaplinski T."/>
            <person name="Misztal P."/>
            <person name="Wu S."/>
            <person name="Desiro A."/>
            <person name="Vande Pol N."/>
            <person name="Du Z.-Y."/>
            <person name="Zienkiewicz A."/>
            <person name="Zienkiewicz K."/>
            <person name="Morin E."/>
            <person name="Tisserant E."/>
            <person name="Splivallo R."/>
            <person name="Hainaut M."/>
            <person name="Henrissat B."/>
            <person name="Ohm R."/>
            <person name="Kuo A."/>
            <person name="Yan J."/>
            <person name="Lipzen A."/>
            <person name="Nolan M."/>
            <person name="Labutti K."/>
            <person name="Barry K."/>
            <person name="Goldstein A."/>
            <person name="Labbe J."/>
            <person name="Schadt C."/>
            <person name="Tuskan G."/>
            <person name="Grigoriev I."/>
            <person name="Martin F."/>
            <person name="Vilgalys R."/>
            <person name="Bonito G."/>
        </authorList>
    </citation>
    <scope>NUCLEOTIDE SEQUENCE [LARGE SCALE GENOMIC DNA]</scope>
    <source>
        <strain evidence="2 3">AG-77</strain>
    </source>
</reference>
<accession>A0A197JUX5</accession>
<dbReference type="Proteomes" id="UP000078512">
    <property type="component" value="Unassembled WGS sequence"/>
</dbReference>
<feature type="compositionally biased region" description="Low complexity" evidence="1">
    <location>
        <begin position="17"/>
        <end position="32"/>
    </location>
</feature>
<evidence type="ECO:0000313" key="2">
    <source>
        <dbReference type="EMBL" id="OAQ28099.1"/>
    </source>
</evidence>
<dbReference type="EMBL" id="KV442051">
    <property type="protein sequence ID" value="OAQ28099.1"/>
    <property type="molecule type" value="Genomic_DNA"/>
</dbReference>
<feature type="region of interest" description="Disordered" evidence="1">
    <location>
        <begin position="827"/>
        <end position="884"/>
    </location>
</feature>
<feature type="compositionally biased region" description="Low complexity" evidence="1">
    <location>
        <begin position="68"/>
        <end position="106"/>
    </location>
</feature>
<feature type="compositionally biased region" description="Low complexity" evidence="1">
    <location>
        <begin position="728"/>
        <end position="739"/>
    </location>
</feature>
<gene>
    <name evidence="2" type="ORF">K457DRAFT_20513</name>
</gene>
<dbReference type="AlphaFoldDB" id="A0A197JUX5"/>
<feature type="compositionally biased region" description="Low complexity" evidence="1">
    <location>
        <begin position="536"/>
        <end position="582"/>
    </location>
</feature>
<feature type="region of interest" description="Disordered" evidence="1">
    <location>
        <begin position="618"/>
        <end position="652"/>
    </location>
</feature>
<feature type="region of interest" description="Disordered" evidence="1">
    <location>
        <begin position="1"/>
        <end position="112"/>
    </location>
</feature>
<keyword evidence="3" id="KW-1185">Reference proteome</keyword>
<feature type="region of interest" description="Disordered" evidence="1">
    <location>
        <begin position="235"/>
        <end position="265"/>
    </location>
</feature>
<proteinExistence type="predicted"/>
<name>A0A197JUX5_9FUNG</name>
<feature type="compositionally biased region" description="Basic residues" evidence="1">
    <location>
        <begin position="195"/>
        <end position="204"/>
    </location>
</feature>
<evidence type="ECO:0000313" key="3">
    <source>
        <dbReference type="Proteomes" id="UP000078512"/>
    </source>
</evidence>